<proteinExistence type="evidence at transcript level"/>
<feature type="non-terminal residue" evidence="1">
    <location>
        <position position="1"/>
    </location>
</feature>
<protein>
    <submittedName>
        <fullName evidence="1">GPI-anchored CEACAM protein</fullName>
    </submittedName>
</protein>
<dbReference type="AlphaFoldDB" id="A7L3K7"/>
<name>A7L3K7_PLEMO</name>
<sequence length="86" mass="8933">HAASNPPAEYSWFINGRPSNPRKCSLSPVSLWIIADPTCAMPVTRTGHSSITGRSITVSVPGSSPVFSAGTTVRILIGLLAGVALM</sequence>
<organism evidence="1">
    <name type="scientific">Plecturocebus moloch</name>
    <name type="common">Dusky titi monkey</name>
    <name type="synonym">Callicebus moloch</name>
    <dbReference type="NCBI Taxonomy" id="9523"/>
    <lineage>
        <taxon>Eukaryota</taxon>
        <taxon>Metazoa</taxon>
        <taxon>Chordata</taxon>
        <taxon>Craniata</taxon>
        <taxon>Vertebrata</taxon>
        <taxon>Euteleostomi</taxon>
        <taxon>Mammalia</taxon>
        <taxon>Eutheria</taxon>
        <taxon>Euarchontoglires</taxon>
        <taxon>Primates</taxon>
        <taxon>Haplorrhini</taxon>
        <taxon>Platyrrhini</taxon>
        <taxon>Pitheciidae</taxon>
        <taxon>Callicebinae</taxon>
        <taxon>Plecturocebus</taxon>
    </lineage>
</organism>
<accession>A7L3K7</accession>
<reference evidence="1" key="1">
    <citation type="journal article" date="2007" name="Mol. Biol. Cell">
        <title>Evolution of a tumorigenic property conferred by glycophosphatidyl-inositol membrane anchors of carcinoembryonic antigen gene family members during the primate radiation.</title>
        <authorList>
            <person name="Naghibalhossaini F."/>
            <person name="Yoder A.D."/>
            <person name="Tobi M."/>
            <person name="Stanners C.P."/>
        </authorList>
    </citation>
    <scope>NUCLEOTIDE SEQUENCE</scope>
    <source>
        <tissue evidence="1">Blood</tissue>
    </source>
</reference>
<dbReference type="EMBL" id="EF653363">
    <property type="protein sequence ID" value="ABS28777.1"/>
    <property type="molecule type" value="mRNA"/>
</dbReference>
<evidence type="ECO:0000313" key="1">
    <source>
        <dbReference type="EMBL" id="ABS28777.1"/>
    </source>
</evidence>